<evidence type="ECO:0000313" key="1">
    <source>
        <dbReference type="Proteomes" id="UP000887565"/>
    </source>
</evidence>
<dbReference type="AlphaFoldDB" id="A0A915JM83"/>
<organism evidence="1 2">
    <name type="scientific">Romanomermis culicivorax</name>
    <name type="common">Nematode worm</name>
    <dbReference type="NCBI Taxonomy" id="13658"/>
    <lineage>
        <taxon>Eukaryota</taxon>
        <taxon>Metazoa</taxon>
        <taxon>Ecdysozoa</taxon>
        <taxon>Nematoda</taxon>
        <taxon>Enoplea</taxon>
        <taxon>Dorylaimia</taxon>
        <taxon>Mermithida</taxon>
        <taxon>Mermithoidea</taxon>
        <taxon>Mermithidae</taxon>
        <taxon>Romanomermis</taxon>
    </lineage>
</organism>
<reference evidence="2" key="1">
    <citation type="submission" date="2022-11" db="UniProtKB">
        <authorList>
            <consortium name="WormBaseParasite"/>
        </authorList>
    </citation>
    <scope>IDENTIFICATION</scope>
</reference>
<protein>
    <submittedName>
        <fullName evidence="2">Uncharacterized protein</fullName>
    </submittedName>
</protein>
<dbReference type="Proteomes" id="UP000887565">
    <property type="component" value="Unplaced"/>
</dbReference>
<proteinExistence type="predicted"/>
<keyword evidence="1" id="KW-1185">Reference proteome</keyword>
<name>A0A915JM83_ROMCU</name>
<sequence>MLTRSSFLSRPADGEIVEIVDLTIRNKLDNRLGYVEKFDIGTTEVDDDEQDLCHAGLEPEESSDSEYDM</sequence>
<accession>A0A915JM83</accession>
<dbReference type="WBParaSite" id="nRc.2.0.1.t27218-RA">
    <property type="protein sequence ID" value="nRc.2.0.1.t27218-RA"/>
    <property type="gene ID" value="nRc.2.0.1.g27218"/>
</dbReference>
<evidence type="ECO:0000313" key="2">
    <source>
        <dbReference type="WBParaSite" id="nRc.2.0.1.t27218-RA"/>
    </source>
</evidence>